<dbReference type="InterPro" id="IPR051122">
    <property type="entry name" value="SDR_DHRS6-like"/>
</dbReference>
<keyword evidence="2 3" id="KW-0560">Oxidoreductase</keyword>
<dbReference type="OrthoDB" id="9803333at2"/>
<comment type="similarity">
    <text evidence="1">Belongs to the short-chain dehydrogenases/reductases (SDR) family.</text>
</comment>
<gene>
    <name evidence="3" type="ORF">RR42_s0415</name>
</gene>
<name>A0A0C4YN83_9BURK</name>
<dbReference type="EC" id="1.1.1.100" evidence="3"/>
<evidence type="ECO:0000256" key="2">
    <source>
        <dbReference type="ARBA" id="ARBA00023002"/>
    </source>
</evidence>
<evidence type="ECO:0000256" key="1">
    <source>
        <dbReference type="ARBA" id="ARBA00006484"/>
    </source>
</evidence>
<dbReference type="FunFam" id="3.40.50.720:FF:000084">
    <property type="entry name" value="Short-chain dehydrogenase reductase"/>
    <property type="match status" value="1"/>
</dbReference>
<dbReference type="SUPFAM" id="SSF51735">
    <property type="entry name" value="NAD(P)-binding Rossmann-fold domains"/>
    <property type="match status" value="1"/>
</dbReference>
<dbReference type="Proteomes" id="UP000031843">
    <property type="component" value="Chromosome secondary"/>
</dbReference>
<evidence type="ECO:0000313" key="3">
    <source>
        <dbReference type="EMBL" id="AJG22011.1"/>
    </source>
</evidence>
<dbReference type="InterPro" id="IPR036291">
    <property type="entry name" value="NAD(P)-bd_dom_sf"/>
</dbReference>
<dbReference type="Gene3D" id="3.40.50.720">
    <property type="entry name" value="NAD(P)-binding Rossmann-like Domain"/>
    <property type="match status" value="1"/>
</dbReference>
<dbReference type="RefSeq" id="WP_043353246.1">
    <property type="nucleotide sequence ID" value="NZ_CP010537.1"/>
</dbReference>
<reference evidence="3 4" key="1">
    <citation type="journal article" date="2015" name="Genome Announc.">
        <title>Complete Genome Sequence of Cupriavidus basilensis 4G11, Isolated from the Oak Ridge Field Research Center Site.</title>
        <authorList>
            <person name="Ray J."/>
            <person name="Waters R.J."/>
            <person name="Skerker J.M."/>
            <person name="Kuehl J.V."/>
            <person name="Price M.N."/>
            <person name="Huang J."/>
            <person name="Chakraborty R."/>
            <person name="Arkin A.P."/>
            <person name="Deutschbauer A."/>
        </authorList>
    </citation>
    <scope>NUCLEOTIDE SEQUENCE [LARGE SCALE GENOMIC DNA]</scope>
    <source>
        <strain evidence="3">4G11</strain>
    </source>
</reference>
<dbReference type="Pfam" id="PF13561">
    <property type="entry name" value="adh_short_C2"/>
    <property type="match status" value="1"/>
</dbReference>
<proteinExistence type="inferred from homology"/>
<dbReference type="STRING" id="68895.RR42_s0415"/>
<dbReference type="KEGG" id="cbw:RR42_s0415"/>
<protein>
    <submittedName>
        <fullName evidence="3">3-oxoacyl-[acyl-carrier protein] reductase</fullName>
        <ecNumber evidence="3">1.1.1.100</ecNumber>
    </submittedName>
</protein>
<dbReference type="PANTHER" id="PTHR43477">
    <property type="entry name" value="DIHYDROANTICAPSIN 7-DEHYDROGENASE"/>
    <property type="match status" value="1"/>
</dbReference>
<dbReference type="PRINTS" id="PR00081">
    <property type="entry name" value="GDHRDH"/>
</dbReference>
<evidence type="ECO:0000313" key="4">
    <source>
        <dbReference type="Proteomes" id="UP000031843"/>
    </source>
</evidence>
<dbReference type="EMBL" id="CP010537">
    <property type="protein sequence ID" value="AJG22011.1"/>
    <property type="molecule type" value="Genomic_DNA"/>
</dbReference>
<organism evidence="3 4">
    <name type="scientific">Cupriavidus basilensis</name>
    <dbReference type="NCBI Taxonomy" id="68895"/>
    <lineage>
        <taxon>Bacteria</taxon>
        <taxon>Pseudomonadati</taxon>
        <taxon>Pseudomonadota</taxon>
        <taxon>Betaproteobacteria</taxon>
        <taxon>Burkholderiales</taxon>
        <taxon>Burkholderiaceae</taxon>
        <taxon>Cupriavidus</taxon>
    </lineage>
</organism>
<accession>A0A0C4YN83</accession>
<keyword evidence="4" id="KW-1185">Reference proteome</keyword>
<dbReference type="InterPro" id="IPR002347">
    <property type="entry name" value="SDR_fam"/>
</dbReference>
<dbReference type="GO" id="GO:0004316">
    <property type="term" value="F:3-oxoacyl-[acyl-carrier-protein] reductase (NADPH) activity"/>
    <property type="evidence" value="ECO:0007669"/>
    <property type="project" value="UniProtKB-EC"/>
</dbReference>
<dbReference type="AlphaFoldDB" id="A0A0C4YN83"/>
<sequence length="266" mass="27173">MDLELRNQRVLITGGSRGIGLACAAGFLREGARVAIVSRSAENLAKACASLAEGEGEYAKDVVAVSADLTDIAAAARAVDEAVAALGAIDILVTSAGAAKRRPPDELTPQLWQDAMAAKYFSYINVIDPVVKRMAQQGRGAIVNIVGMGGKLANPAHLAGGAANAALMLASAGLANAYGKQGVRVNAVNPSATHTERLQQGMEVDARISGTTVEQALARANARTGLGRLATPQEVADAVLFLASPRASYISGAVLSVDGATTPMVV</sequence>
<dbReference type="PANTHER" id="PTHR43477:SF1">
    <property type="entry name" value="DIHYDROANTICAPSIN 7-DEHYDROGENASE"/>
    <property type="match status" value="1"/>
</dbReference>